<protein>
    <submittedName>
        <fullName evidence="2">Uncharacterized protein</fullName>
    </submittedName>
</protein>
<dbReference type="HOGENOM" id="CLU_1778758_0_0_1"/>
<evidence type="ECO:0000256" key="1">
    <source>
        <dbReference type="SAM" id="Phobius"/>
    </source>
</evidence>
<keyword evidence="1" id="KW-1133">Transmembrane helix</keyword>
<organism evidence="2 3">
    <name type="scientific">[Torrubiella] hemipterigena</name>
    <dbReference type="NCBI Taxonomy" id="1531966"/>
    <lineage>
        <taxon>Eukaryota</taxon>
        <taxon>Fungi</taxon>
        <taxon>Dikarya</taxon>
        <taxon>Ascomycota</taxon>
        <taxon>Pezizomycotina</taxon>
        <taxon>Sordariomycetes</taxon>
        <taxon>Hypocreomycetidae</taxon>
        <taxon>Hypocreales</taxon>
        <taxon>Clavicipitaceae</taxon>
        <taxon>Clavicipitaceae incertae sedis</taxon>
        <taxon>'Torrubiella' clade</taxon>
    </lineage>
</organism>
<dbReference type="Proteomes" id="UP000039046">
    <property type="component" value="Unassembled WGS sequence"/>
</dbReference>
<evidence type="ECO:0000313" key="2">
    <source>
        <dbReference type="EMBL" id="CEJ82786.1"/>
    </source>
</evidence>
<dbReference type="AlphaFoldDB" id="A0A0A1SWV9"/>
<keyword evidence="3" id="KW-1185">Reference proteome</keyword>
<feature type="transmembrane region" description="Helical" evidence="1">
    <location>
        <begin position="68"/>
        <end position="87"/>
    </location>
</feature>
<feature type="transmembrane region" description="Helical" evidence="1">
    <location>
        <begin position="30"/>
        <end position="56"/>
    </location>
</feature>
<evidence type="ECO:0000313" key="3">
    <source>
        <dbReference type="Proteomes" id="UP000039046"/>
    </source>
</evidence>
<proteinExistence type="predicted"/>
<keyword evidence="1" id="KW-0812">Transmembrane</keyword>
<gene>
    <name evidence="2" type="ORF">VHEMI02834</name>
</gene>
<name>A0A0A1SWV9_9HYPO</name>
<sequence length="146" mass="15909">MQQALRTTPVKLTFAKAPLTFYFQKIEFDILLVCGVLVTLATVLELSVEICVTIYFKNEPPKIIPISWYMLVAALTGVTTSAAQLLITRITCTRSTLTLFDSILDGISRVSLDPNKLSSVISAASVSHGVAFHGTNRAILGIVYCK</sequence>
<reference evidence="2 3" key="1">
    <citation type="journal article" date="2015" name="Genome Announc.">
        <title>Draft Genome Sequence and Gene Annotation of the Entomopathogenic Fungus Verticillium hemipterigenum.</title>
        <authorList>
            <person name="Horn F."/>
            <person name="Habel A."/>
            <person name="Scharf D.H."/>
            <person name="Dworschak J."/>
            <person name="Brakhage A.A."/>
            <person name="Guthke R."/>
            <person name="Hertweck C."/>
            <person name="Linde J."/>
        </authorList>
    </citation>
    <scope>NUCLEOTIDE SEQUENCE [LARGE SCALE GENOMIC DNA]</scope>
</reference>
<dbReference type="EMBL" id="CDHN01000001">
    <property type="protein sequence ID" value="CEJ82786.1"/>
    <property type="molecule type" value="Genomic_DNA"/>
</dbReference>
<accession>A0A0A1SWV9</accession>
<keyword evidence="1" id="KW-0472">Membrane</keyword>